<dbReference type="Pfam" id="PF12867">
    <property type="entry name" value="DinB_2"/>
    <property type="match status" value="1"/>
</dbReference>
<dbReference type="EMBL" id="VIJZ01000005">
    <property type="protein sequence ID" value="TQR98352.1"/>
    <property type="molecule type" value="Genomic_DNA"/>
</dbReference>
<proteinExistence type="predicted"/>
<organism evidence="2 3">
    <name type="scientific">Paenibacillus ottowii</name>
    <dbReference type="NCBI Taxonomy" id="2315729"/>
    <lineage>
        <taxon>Bacteria</taxon>
        <taxon>Bacillati</taxon>
        <taxon>Bacillota</taxon>
        <taxon>Bacilli</taxon>
        <taxon>Bacillales</taxon>
        <taxon>Paenibacillaceae</taxon>
        <taxon>Paenibacillus</taxon>
    </lineage>
</organism>
<dbReference type="Gene3D" id="1.20.120.450">
    <property type="entry name" value="dinb family like domain"/>
    <property type="match status" value="1"/>
</dbReference>
<keyword evidence="3" id="KW-1185">Reference proteome</keyword>
<dbReference type="SUPFAM" id="SSF109854">
    <property type="entry name" value="DinB/YfiT-like putative metalloenzymes"/>
    <property type="match status" value="1"/>
</dbReference>
<dbReference type="InterPro" id="IPR034660">
    <property type="entry name" value="DinB/YfiT-like"/>
</dbReference>
<evidence type="ECO:0000259" key="1">
    <source>
        <dbReference type="Pfam" id="PF12867"/>
    </source>
</evidence>
<feature type="domain" description="DinB-like" evidence="1">
    <location>
        <begin position="19"/>
        <end position="151"/>
    </location>
</feature>
<evidence type="ECO:0000313" key="2">
    <source>
        <dbReference type="EMBL" id="TQR98352.1"/>
    </source>
</evidence>
<reference evidence="2 3" key="1">
    <citation type="submission" date="2019-07" db="EMBL/GenBank/DDBJ databases">
        <title>Paenibacillus ottowii sp. nov. isolated from a fermentation system processing bovine manure.</title>
        <authorList>
            <person name="Velazquez L.F."/>
            <person name="Rajbanshi S."/>
            <person name="Guan S."/>
            <person name="Hinchee M."/>
            <person name="Welsh A."/>
        </authorList>
    </citation>
    <scope>NUCLEOTIDE SEQUENCE [LARGE SCALE GENOMIC DNA]</scope>
    <source>
        <strain evidence="2 3">MS2379</strain>
    </source>
</reference>
<dbReference type="InterPro" id="IPR024775">
    <property type="entry name" value="DinB-like"/>
</dbReference>
<sequence>MGEIHLATIAKISENLEGWIAFLAALSPYSDELLCEPIAGKWSIQDVVSHVMGWDKNFTKALIQIIDKGQVMLKEDPDVQAFSDSSVALSRTMKPHDLLNEAIAQHKQMIVKLQMVSESDFMRPVPNSIYTLETFLHEMFVQHDRHHKEQIVNSLQSMDY</sequence>
<protein>
    <submittedName>
        <fullName evidence="2">DinB family protein</fullName>
    </submittedName>
</protein>
<name>A0ABY3B3M8_9BACL</name>
<dbReference type="Proteomes" id="UP000319219">
    <property type="component" value="Unassembled WGS sequence"/>
</dbReference>
<accession>A0ABY3B3M8</accession>
<gene>
    <name evidence="2" type="ORF">FKV70_14500</name>
</gene>
<comment type="caution">
    <text evidence="2">The sequence shown here is derived from an EMBL/GenBank/DDBJ whole genome shotgun (WGS) entry which is preliminary data.</text>
</comment>
<evidence type="ECO:0000313" key="3">
    <source>
        <dbReference type="Proteomes" id="UP000319219"/>
    </source>
</evidence>